<feature type="compositionally biased region" description="Basic and acidic residues" evidence="1">
    <location>
        <begin position="9"/>
        <end position="63"/>
    </location>
</feature>
<evidence type="ECO:0000313" key="3">
    <source>
        <dbReference type="EMBL" id="KAG5651927.1"/>
    </source>
</evidence>
<feature type="compositionally biased region" description="Acidic residues" evidence="1">
    <location>
        <begin position="466"/>
        <end position="475"/>
    </location>
</feature>
<keyword evidence="4" id="KW-1185">Reference proteome</keyword>
<accession>A0A9P7GRZ4</accession>
<feature type="region of interest" description="Disordered" evidence="1">
    <location>
        <begin position="301"/>
        <end position="383"/>
    </location>
</feature>
<feature type="compositionally biased region" description="Polar residues" evidence="1">
    <location>
        <begin position="345"/>
        <end position="355"/>
    </location>
</feature>
<dbReference type="PANTHER" id="PTHR11200:SF275">
    <property type="entry name" value="LD06095P"/>
    <property type="match status" value="1"/>
</dbReference>
<dbReference type="Pfam" id="PF22669">
    <property type="entry name" value="Exo_endo_phos2"/>
    <property type="match status" value="2"/>
</dbReference>
<reference evidence="3" key="2">
    <citation type="submission" date="2021-10" db="EMBL/GenBank/DDBJ databases">
        <title>Phylogenomics reveals ancestral predisposition of the termite-cultivated fungus Termitomyces towards a domesticated lifestyle.</title>
        <authorList>
            <person name="Auxier B."/>
            <person name="Grum-Grzhimaylo A."/>
            <person name="Cardenas M.E."/>
            <person name="Lodge J.D."/>
            <person name="Laessoe T."/>
            <person name="Pedersen O."/>
            <person name="Smith M.E."/>
            <person name="Kuyper T.W."/>
            <person name="Franco-Molano E.A."/>
            <person name="Baroni T.J."/>
            <person name="Aanen D.K."/>
        </authorList>
    </citation>
    <scope>NUCLEOTIDE SEQUENCE</scope>
    <source>
        <strain evidence="3">D49</strain>
    </source>
</reference>
<dbReference type="PANTHER" id="PTHR11200">
    <property type="entry name" value="INOSITOL 5-PHOSPHATASE"/>
    <property type="match status" value="1"/>
</dbReference>
<dbReference type="SMART" id="SM00128">
    <property type="entry name" value="IPPc"/>
    <property type="match status" value="1"/>
</dbReference>
<dbReference type="GO" id="GO:0046856">
    <property type="term" value="P:phosphatidylinositol dephosphorylation"/>
    <property type="evidence" value="ECO:0007669"/>
    <property type="project" value="InterPro"/>
</dbReference>
<feature type="region of interest" description="Disordered" evidence="1">
    <location>
        <begin position="1"/>
        <end position="63"/>
    </location>
</feature>
<reference evidence="3" key="1">
    <citation type="submission" date="2021-02" db="EMBL/GenBank/DDBJ databases">
        <authorList>
            <person name="Nieuwenhuis M."/>
            <person name="Van De Peppel L.J.J."/>
        </authorList>
    </citation>
    <scope>NUCLEOTIDE SEQUENCE</scope>
    <source>
        <strain evidence="3">D49</strain>
    </source>
</reference>
<comment type="caution">
    <text evidence="3">The sequence shown here is derived from an EMBL/GenBank/DDBJ whole genome shotgun (WGS) entry which is preliminary data.</text>
</comment>
<dbReference type="SUPFAM" id="SSF56219">
    <property type="entry name" value="DNase I-like"/>
    <property type="match status" value="1"/>
</dbReference>
<protein>
    <recommendedName>
        <fullName evidence="2">Inositol polyphosphate-related phosphatase domain-containing protein</fullName>
    </recommendedName>
</protein>
<feature type="domain" description="Inositol polyphosphate-related phosphatase" evidence="2">
    <location>
        <begin position="57"/>
        <end position="358"/>
    </location>
</feature>
<evidence type="ECO:0000313" key="4">
    <source>
        <dbReference type="Proteomes" id="UP000717328"/>
    </source>
</evidence>
<dbReference type="AlphaFoldDB" id="A0A9P7GRZ4"/>
<feature type="compositionally biased region" description="Acidic residues" evidence="1">
    <location>
        <begin position="505"/>
        <end position="516"/>
    </location>
</feature>
<dbReference type="InterPro" id="IPR046985">
    <property type="entry name" value="IP5"/>
</dbReference>
<dbReference type="GO" id="GO:0004439">
    <property type="term" value="F:phosphatidylinositol-4,5-bisphosphate 5-phosphatase activity"/>
    <property type="evidence" value="ECO:0007669"/>
    <property type="project" value="TreeGrafter"/>
</dbReference>
<feature type="region of interest" description="Disordered" evidence="1">
    <location>
        <begin position="503"/>
        <end position="525"/>
    </location>
</feature>
<evidence type="ECO:0000256" key="1">
    <source>
        <dbReference type="SAM" id="MobiDB-lite"/>
    </source>
</evidence>
<name>A0A9P7GRZ4_9AGAR</name>
<evidence type="ECO:0000259" key="2">
    <source>
        <dbReference type="SMART" id="SM00128"/>
    </source>
</evidence>
<proteinExistence type="predicted"/>
<dbReference type="Gene3D" id="3.60.10.10">
    <property type="entry name" value="Endonuclease/exonuclease/phosphatase"/>
    <property type="match status" value="2"/>
</dbReference>
<gene>
    <name evidence="3" type="ORF">H0H81_006908</name>
</gene>
<dbReference type="EMBL" id="JABCKI010000181">
    <property type="protein sequence ID" value="KAG5651927.1"/>
    <property type="molecule type" value="Genomic_DNA"/>
</dbReference>
<sequence>MGLGAGFKLIDKDRDKEKDRDKDRDKAKERDREYDKPRSRHSIRDRDRDETPRARKNVDEPVHEVPTGWTSMIEDWLCHGSESRLRSSSPTVADVGSPQPLTPRPPSREPRKGPYQLLIKERMMGIYLAVYIHREMRPLVRGTSRSAVTAGLIGGRVGNKGGVGITLNIDGTTFLFLNAHLAAHEGKVQHRLSNLAKIKAELSVDAFLAPDDPRATAEDLTDKFDYTFICGDLNFRLDISRLHADWLMSRKEYAQALEFDQLTNLMRAGTAFVGFQEAKIDFPPTFKYDVLRTLKRAKRRGSRLDRKKHPDERSHRLTEVEEQQLEQLEKEEAEEDGEGEEGASMASSMWNSAHSRGTDRDLDEDEFYTSPSSQTIVTPTSKAPAAVLQRAKSKWISILQKSKYNAKVSESGKSPMAQSSIDISLSSLPIPVTPNGPPSLDGLDRGHLRPPPMILLNATNSSLPPSDEEEEINDDNIEKGVYDSSHKKRVPSWCDRILWKTTVEPESESESEDEPPEIQPRSRGRLNWINMFRSSTARLRKDSAASAATSDTLDDQCSSSSASSSQDACAFHESVPFSSPTPRDTERIGQVVSTDYSRSPNHDRPNPELTLRRANSVASSPISHDHHPHRRVNASAAIPASATSQYQLAPLPAHTQQPLFSAFSALRSLFSNSSAQSHTSIDRPSVDIPPPPRKGDVVCLSYHTLDDRGMRLLEGRSDHRPVIGSYAVYI</sequence>
<feature type="region of interest" description="Disordered" evidence="1">
    <location>
        <begin position="674"/>
        <end position="693"/>
    </location>
</feature>
<dbReference type="InterPro" id="IPR036691">
    <property type="entry name" value="Endo/exonu/phosph_ase_sf"/>
</dbReference>
<dbReference type="OrthoDB" id="405996at2759"/>
<organism evidence="3 4">
    <name type="scientific">Sphagnurus paluster</name>
    <dbReference type="NCBI Taxonomy" id="117069"/>
    <lineage>
        <taxon>Eukaryota</taxon>
        <taxon>Fungi</taxon>
        <taxon>Dikarya</taxon>
        <taxon>Basidiomycota</taxon>
        <taxon>Agaricomycotina</taxon>
        <taxon>Agaricomycetes</taxon>
        <taxon>Agaricomycetidae</taxon>
        <taxon>Agaricales</taxon>
        <taxon>Tricholomatineae</taxon>
        <taxon>Lyophyllaceae</taxon>
        <taxon>Sphagnurus</taxon>
    </lineage>
</organism>
<feature type="compositionally biased region" description="Basic and acidic residues" evidence="1">
    <location>
        <begin position="302"/>
        <end position="319"/>
    </location>
</feature>
<feature type="region of interest" description="Disordered" evidence="1">
    <location>
        <begin position="458"/>
        <end position="479"/>
    </location>
</feature>
<feature type="compositionally biased region" description="Acidic residues" evidence="1">
    <location>
        <begin position="320"/>
        <end position="341"/>
    </location>
</feature>
<dbReference type="InterPro" id="IPR000300">
    <property type="entry name" value="IPPc"/>
</dbReference>
<feature type="compositionally biased region" description="Polar residues" evidence="1">
    <location>
        <begin position="369"/>
        <end position="381"/>
    </location>
</feature>
<feature type="region of interest" description="Disordered" evidence="1">
    <location>
        <begin position="84"/>
        <end position="112"/>
    </location>
</feature>
<dbReference type="Proteomes" id="UP000717328">
    <property type="component" value="Unassembled WGS sequence"/>
</dbReference>